<dbReference type="EMBL" id="MT876479">
    <property type="protein sequence ID" value="QPK42586.1"/>
    <property type="molecule type" value="Genomic_DNA"/>
</dbReference>
<comment type="subcellular location">
    <subcellularLocation>
        <location evidence="8">Plastid</location>
        <location evidence="8">Chloroplast</location>
    </subcellularLocation>
</comment>
<dbReference type="Gene3D" id="1.10.150.390">
    <property type="match status" value="1"/>
</dbReference>
<feature type="binding site" evidence="8">
    <location>
        <position position="291"/>
    </location>
    <ligand>
        <name>Zn(2+)</name>
        <dbReference type="ChEBI" id="CHEBI:29105"/>
    </ligand>
</feature>
<comment type="function">
    <text evidence="8">DNA-dependent RNA polymerase catalyzes the transcription of DNA into RNA using the four ribonucleoside triphosphates as substrates.</text>
</comment>
<keyword evidence="6 8" id="KW-0862">Zinc</keyword>
<dbReference type="RefSeq" id="YP_010047976.1">
    <property type="nucleotide sequence ID" value="NC_054343.1"/>
</dbReference>
<comment type="similarity">
    <text evidence="8">Belongs to the RNA polymerase beta' chain family. RpoC2 subfamily.</text>
</comment>
<dbReference type="Gene3D" id="1.10.1790.20">
    <property type="match status" value="1"/>
</dbReference>
<evidence type="ECO:0000259" key="9">
    <source>
        <dbReference type="Pfam" id="PF04998"/>
    </source>
</evidence>
<dbReference type="InterPro" id="IPR012756">
    <property type="entry name" value="DNA-dir_RpoC2_beta_pp"/>
</dbReference>
<feature type="domain" description="RNA polymerase Rpb1" evidence="10">
    <location>
        <begin position="93"/>
        <end position="157"/>
    </location>
</feature>
<dbReference type="NCBIfam" id="TIGR02388">
    <property type="entry name" value="rpoC2_cyan"/>
    <property type="match status" value="1"/>
</dbReference>
<dbReference type="SUPFAM" id="SSF64484">
    <property type="entry name" value="beta and beta-prime subunits of DNA dependent RNA-polymerase"/>
    <property type="match status" value="1"/>
</dbReference>
<feature type="binding site" evidence="8">
    <location>
        <position position="298"/>
    </location>
    <ligand>
        <name>Zn(2+)</name>
        <dbReference type="ChEBI" id="CHEBI:29105"/>
    </ligand>
</feature>
<comment type="catalytic activity">
    <reaction evidence="8">
        <text>RNA(n) + a ribonucleoside 5'-triphosphate = RNA(n+1) + diphosphate</text>
        <dbReference type="Rhea" id="RHEA:21248"/>
        <dbReference type="Rhea" id="RHEA-COMP:14527"/>
        <dbReference type="Rhea" id="RHEA-COMP:17342"/>
        <dbReference type="ChEBI" id="CHEBI:33019"/>
        <dbReference type="ChEBI" id="CHEBI:61557"/>
        <dbReference type="ChEBI" id="CHEBI:140395"/>
        <dbReference type="EC" id="2.7.7.6"/>
    </reaction>
</comment>
<dbReference type="CDD" id="cd02655">
    <property type="entry name" value="RNAP_beta'_C"/>
    <property type="match status" value="1"/>
</dbReference>
<feature type="binding site" evidence="8">
    <location>
        <position position="301"/>
    </location>
    <ligand>
        <name>Zn(2+)</name>
        <dbReference type="ChEBI" id="CHEBI:29105"/>
    </ligand>
</feature>
<dbReference type="GO" id="GO:0006351">
    <property type="term" value="P:DNA-templated transcription"/>
    <property type="evidence" value="ECO:0007669"/>
    <property type="project" value="UniProtKB-UniRule"/>
</dbReference>
<evidence type="ECO:0000259" key="10">
    <source>
        <dbReference type="Pfam" id="PF05000"/>
    </source>
</evidence>
<evidence type="ECO:0000256" key="2">
    <source>
        <dbReference type="ARBA" id="ARBA00022640"/>
    </source>
</evidence>
<comment type="cofactor">
    <cofactor evidence="8">
        <name>Zn(2+)</name>
        <dbReference type="ChEBI" id="CHEBI:29105"/>
    </cofactor>
    <text evidence="8">Binds 1 Zn(2+) ion per subunit.</text>
</comment>
<dbReference type="Pfam" id="PF04998">
    <property type="entry name" value="RNA_pol_Rpb1_5"/>
    <property type="match status" value="2"/>
</dbReference>
<feature type="domain" description="RNA polymerase Rpb1" evidence="9">
    <location>
        <begin position="172"/>
        <end position="365"/>
    </location>
</feature>
<dbReference type="FunFam" id="1.10.132.30:FF:000002">
    <property type="entry name" value="DNA-directed RNA polymerase subunit beta"/>
    <property type="match status" value="1"/>
</dbReference>
<organism evidence="11">
    <name type="scientific">Pilea cadierei</name>
    <dbReference type="NCBI Taxonomy" id="45185"/>
    <lineage>
        <taxon>Eukaryota</taxon>
        <taxon>Viridiplantae</taxon>
        <taxon>Streptophyta</taxon>
        <taxon>Embryophyta</taxon>
        <taxon>Tracheophyta</taxon>
        <taxon>Spermatophyta</taxon>
        <taxon>Magnoliopsida</taxon>
        <taxon>eudicotyledons</taxon>
        <taxon>Gunneridae</taxon>
        <taxon>Pentapetalae</taxon>
        <taxon>rosids</taxon>
        <taxon>fabids</taxon>
        <taxon>Rosales</taxon>
        <taxon>Urticaceae</taxon>
        <taxon>Pilea</taxon>
    </lineage>
</organism>
<dbReference type="InterPro" id="IPR007083">
    <property type="entry name" value="RNA_pol_Rpb1_4"/>
</dbReference>
<dbReference type="InterPro" id="IPR007081">
    <property type="entry name" value="RNA_pol_Rpb1_5"/>
</dbReference>
<accession>A0A7T0NCJ3</accession>
<evidence type="ECO:0000256" key="3">
    <source>
        <dbReference type="ARBA" id="ARBA00022679"/>
    </source>
</evidence>
<dbReference type="GO" id="GO:0003899">
    <property type="term" value="F:DNA-directed RNA polymerase activity"/>
    <property type="evidence" value="ECO:0007669"/>
    <property type="project" value="UniProtKB-UniRule"/>
</dbReference>
<comment type="subunit">
    <text evidence="8">In plastids the minimal PEP RNA polymerase catalytic core is composed of four subunits: alpha, beta, beta', and beta''. When a (nuclear-encoded) sigma factor is associated with the core the holoenzyme is formed, which can initiate transcription.</text>
</comment>
<keyword evidence="3 8" id="KW-0808">Transferase</keyword>
<dbReference type="PANTHER" id="PTHR34995:SF1">
    <property type="entry name" value="DNA-DIRECTED RNA POLYMERASE SUBUNIT BETA"/>
    <property type="match status" value="1"/>
</dbReference>
<evidence type="ECO:0000256" key="1">
    <source>
        <dbReference type="ARBA" id="ARBA00022478"/>
    </source>
</evidence>
<reference evidence="11" key="1">
    <citation type="submission" date="2020-08" db="EMBL/GenBank/DDBJ databases">
        <title>Molecular evolution of chloroplast genomes in Pilea (Urticaceae): insight into the adaptive evolution of protein-coding genes.</title>
        <authorList>
            <person name="Li J."/>
        </authorList>
    </citation>
    <scope>NUCLEOTIDE SEQUENCE</scope>
</reference>
<evidence type="ECO:0000256" key="8">
    <source>
        <dbReference type="HAMAP-Rule" id="MF_01324"/>
    </source>
</evidence>
<dbReference type="EC" id="2.7.7.6" evidence="8"/>
<geneLocation type="chloroplast" evidence="11"/>
<dbReference type="GeneID" id="63658797"/>
<dbReference type="GO" id="GO:0009507">
    <property type="term" value="C:chloroplast"/>
    <property type="evidence" value="ECO:0007669"/>
    <property type="project" value="UniProtKB-SubCell"/>
</dbReference>
<dbReference type="InterPro" id="IPR050254">
    <property type="entry name" value="RNA_pol_beta''_euk"/>
</dbReference>
<evidence type="ECO:0000256" key="7">
    <source>
        <dbReference type="ARBA" id="ARBA00023163"/>
    </source>
</evidence>
<dbReference type="PANTHER" id="PTHR34995">
    <property type="entry name" value="DNA-DIRECTED RNA POLYMERASE SUBUNIT BETA"/>
    <property type="match status" value="1"/>
</dbReference>
<keyword evidence="2 11" id="KW-0934">Plastid</keyword>
<dbReference type="InterPro" id="IPR042102">
    <property type="entry name" value="RNA_pol_Rpb1_3_sf"/>
</dbReference>
<name>A0A7T0NCJ3_9ROSA</name>
<dbReference type="GO" id="GO:0008270">
    <property type="term" value="F:zinc ion binding"/>
    <property type="evidence" value="ECO:0007669"/>
    <property type="project" value="UniProtKB-UniRule"/>
</dbReference>
<dbReference type="GO" id="GO:0000428">
    <property type="term" value="C:DNA-directed RNA polymerase complex"/>
    <property type="evidence" value="ECO:0007669"/>
    <property type="project" value="UniProtKB-KW"/>
</dbReference>
<protein>
    <recommendedName>
        <fullName evidence="8">DNA-directed RNA polymerase subunit beta''</fullName>
        <ecNumber evidence="8">2.7.7.6</ecNumber>
    </recommendedName>
    <alternativeName>
        <fullName evidence="8">PEP</fullName>
    </alternativeName>
    <alternativeName>
        <fullName evidence="8">Plastid-encoded RNA polymerase subunit beta''</fullName>
        <shortName evidence="8">RNA polymerase subunit beta''</shortName>
    </alternativeName>
</protein>
<keyword evidence="7 8" id="KW-0804">Transcription</keyword>
<evidence type="ECO:0000256" key="6">
    <source>
        <dbReference type="ARBA" id="ARBA00022833"/>
    </source>
</evidence>
<keyword evidence="1 8" id="KW-0240">DNA-directed RNA polymerase</keyword>
<dbReference type="GO" id="GO:0003677">
    <property type="term" value="F:DNA binding"/>
    <property type="evidence" value="ECO:0007669"/>
    <property type="project" value="UniProtKB-UniRule"/>
</dbReference>
<proteinExistence type="inferred from homology"/>
<dbReference type="InterPro" id="IPR038120">
    <property type="entry name" value="Rpb1_funnel_sf"/>
</dbReference>
<evidence type="ECO:0000256" key="4">
    <source>
        <dbReference type="ARBA" id="ARBA00022695"/>
    </source>
</evidence>
<dbReference type="Gene3D" id="1.10.274.100">
    <property type="entry name" value="RNA polymerase Rpb1, domain 3"/>
    <property type="match status" value="1"/>
</dbReference>
<gene>
    <name evidence="8 11" type="primary">rpoC2</name>
</gene>
<dbReference type="Gene3D" id="1.10.132.30">
    <property type="match status" value="1"/>
</dbReference>
<keyword evidence="5 8" id="KW-0479">Metal-binding</keyword>
<dbReference type="Pfam" id="PF05000">
    <property type="entry name" value="RNA_pol_Rpb1_4"/>
    <property type="match status" value="1"/>
</dbReference>
<feature type="domain" description="RNA polymerase Rpb1" evidence="9">
    <location>
        <begin position="1194"/>
        <end position="1281"/>
    </location>
</feature>
<sequence>MAERDDLVFHNNVIDGTVIKRLISRLIDHFGMAYTSHILDQVKTLGFRQATATSISLGIDDLLTIPSKGWLVQDAEQQSFLFEKHHYYGNVHAVEKLRQSIEIWYATSEYLRQEMNPNFQMTDPFNPVHMMSFSGARGNASQVHQLVGMRGLMSDPQGQMIDLPIQSNLREGLSLTEYIISCYGARKGVVDTAVRTSDAGYLTRRLVEVVQHIIVRRTDCGTIQGISVSPRNGMMSERIFIQTLIGRVLADDIYIGSRCLAIRNQDIGIGLVNRVITFQTQAIGIRTPLTCKSTSWICRLCYGRSPTHGDLVELGEAVGIIAGQSIGEPGTQLTLRTFHTGGVFTGGTAKHVRAPSNGKIKFNEDFVHPIRTRHGHPAFLSYIDLYVTIESEVIIHNVTIPPKSLILVQNDQYVESEQVIAEIRAGTYTLNFKERVRKHIYSNSEGELHWSTDVYHASDFTYSNVHLLPKTSHLWILSGGSYRSSVVPFSIHKDQDQMNVYFLYAKGKPISNFLINTVNNDQGKDKFLTSGLYDKKESISSDYSEFNRIVYRGHCNLLFHSILHKNYDFFLLAKRRRNRFIIPFQWLQEREKEQQPRSSISIEIPINGIFRRNSILAYFDDPQYRRKSSGITKYGAIGLDSILKKEDLIEYGEVNELKPKYQTKVDQFFFIPEEVHTLPESSSIMVRNNSIIGVDTRIALNTRNRVGGLVRMEKKKKKIELKIFSGEIHFPVEIDKLFPHSSILIPPGRVKKKFKESKKLKNWIYAQWITPTKKKYFVFVRPVIIYEIANGINLETLFPQDSLQEKKNLKLRVENYILYGNGKPIWGISGTRIQLVRTSLVLTWDQDNKSSSLEEAHAYFVEVSTTGLIRNFLRIHLVKSHIYSIRKRNHPLGPGLISDNRSDRTNPFYSILYTEKIQQSFIQNQGTIHTFWNRSNESQSLIILSSANCFQMSPFNDVKHYNGIKESIKKKPRIPIRNSLGPLGTACQIANFYYLLKTHNQSSVTKYLQLDNLKQTFQVLKNFLLNYFLMDETGILYNSNPCSNIFLNPFNLNWHFLHHNYCEKKSILITLGQFFCENVCIAKHGPHLKSGQVIIAQIDSVVIRSAKAYFATPGATVHGRYGEILFEGDTLITFIYEKARSGDITQGLPKVEQVLEVRSIDSISMNLEKRVEGWNERITRILGIPWGFLIDAELTIAQSRSSLVNKIQKVYRSQGVQIHNIHIEIIVRQITSKVLISEEGLSNVFLPGELIGFLRVEQTGRALEEGIYYRAILLGITKASLNTQSFISEASFQETARVLAKAALRGRIDWVKGLKENVVLGGMIPVGTGFKGLVHRSRQHKNIPFEIKKKNLFEWEMRDILFHHREFFFIFAFQRMYMIHQNTYF</sequence>
<feature type="binding site" evidence="8">
    <location>
        <position position="220"/>
    </location>
    <ligand>
        <name>Zn(2+)</name>
        <dbReference type="ChEBI" id="CHEBI:29105"/>
    </ligand>
</feature>
<dbReference type="HAMAP" id="MF_01324">
    <property type="entry name" value="RNApol_bact_RpoC2"/>
    <property type="match status" value="1"/>
</dbReference>
<evidence type="ECO:0000256" key="5">
    <source>
        <dbReference type="ARBA" id="ARBA00022723"/>
    </source>
</evidence>
<keyword evidence="4 8" id="KW-0548">Nucleotidyltransferase</keyword>
<evidence type="ECO:0000313" key="11">
    <source>
        <dbReference type="EMBL" id="QPK42586.1"/>
    </source>
</evidence>
<keyword evidence="11" id="KW-0150">Chloroplast</keyword>